<accession>A0A9N7U6I4</accession>
<dbReference type="PANTHER" id="PTHR14003">
    <property type="entry name" value="TRANSCRIPTIONAL REPRESSOR PROTEIN YY"/>
    <property type="match status" value="1"/>
</dbReference>
<evidence type="ECO:0000256" key="10">
    <source>
        <dbReference type="PROSITE-ProRule" id="PRU00042"/>
    </source>
</evidence>
<feature type="compositionally biased region" description="Polar residues" evidence="12">
    <location>
        <begin position="222"/>
        <end position="239"/>
    </location>
</feature>
<dbReference type="GO" id="GO:0000122">
    <property type="term" value="P:negative regulation of transcription by RNA polymerase II"/>
    <property type="evidence" value="ECO:0007669"/>
    <property type="project" value="UniProtKB-ARBA"/>
</dbReference>
<dbReference type="SUPFAM" id="SSF57667">
    <property type="entry name" value="beta-beta-alpha zinc fingers"/>
    <property type="match status" value="2"/>
</dbReference>
<keyword evidence="2" id="KW-0479">Metal-binding</keyword>
<keyword evidence="9" id="KW-0539">Nucleus</keyword>
<dbReference type="PANTHER" id="PTHR14003:SF23">
    <property type="entry name" value="ZINC FINGER PROTEIN 143"/>
    <property type="match status" value="1"/>
</dbReference>
<evidence type="ECO:0000256" key="12">
    <source>
        <dbReference type="SAM" id="MobiDB-lite"/>
    </source>
</evidence>
<keyword evidence="5" id="KW-0862">Zinc</keyword>
<dbReference type="PROSITE" id="PS50157">
    <property type="entry name" value="ZINC_FINGER_C2H2_2"/>
    <property type="match status" value="3"/>
</dbReference>
<keyword evidence="7" id="KW-0238">DNA-binding</keyword>
<dbReference type="FunFam" id="3.30.160.60:FF:002716">
    <property type="entry name" value="Zinc finger protein 212"/>
    <property type="match status" value="1"/>
</dbReference>
<dbReference type="EMBL" id="CADEAL010000851">
    <property type="protein sequence ID" value="CAB1425994.1"/>
    <property type="molecule type" value="Genomic_DNA"/>
</dbReference>
<keyword evidence="11" id="KW-0175">Coiled coil</keyword>
<evidence type="ECO:0000256" key="2">
    <source>
        <dbReference type="ARBA" id="ARBA00022723"/>
    </source>
</evidence>
<dbReference type="InterPro" id="IPR013087">
    <property type="entry name" value="Znf_C2H2_type"/>
</dbReference>
<dbReference type="GO" id="GO:0000981">
    <property type="term" value="F:DNA-binding transcription factor activity, RNA polymerase II-specific"/>
    <property type="evidence" value="ECO:0007669"/>
    <property type="project" value="TreeGrafter"/>
</dbReference>
<organism evidence="14 15">
    <name type="scientific">Pleuronectes platessa</name>
    <name type="common">European plaice</name>
    <dbReference type="NCBI Taxonomy" id="8262"/>
    <lineage>
        <taxon>Eukaryota</taxon>
        <taxon>Metazoa</taxon>
        <taxon>Chordata</taxon>
        <taxon>Craniata</taxon>
        <taxon>Vertebrata</taxon>
        <taxon>Euteleostomi</taxon>
        <taxon>Actinopterygii</taxon>
        <taxon>Neopterygii</taxon>
        <taxon>Teleostei</taxon>
        <taxon>Neoteleostei</taxon>
        <taxon>Acanthomorphata</taxon>
        <taxon>Carangaria</taxon>
        <taxon>Pleuronectiformes</taxon>
        <taxon>Pleuronectoidei</taxon>
        <taxon>Pleuronectidae</taxon>
        <taxon>Pleuronectes</taxon>
    </lineage>
</organism>
<evidence type="ECO:0000256" key="6">
    <source>
        <dbReference type="ARBA" id="ARBA00023015"/>
    </source>
</evidence>
<feature type="domain" description="C2H2-type" evidence="13">
    <location>
        <begin position="419"/>
        <end position="446"/>
    </location>
</feature>
<dbReference type="GO" id="GO:0008270">
    <property type="term" value="F:zinc ion binding"/>
    <property type="evidence" value="ECO:0007669"/>
    <property type="project" value="UniProtKB-KW"/>
</dbReference>
<keyword evidence="3" id="KW-0677">Repeat</keyword>
<evidence type="ECO:0000256" key="11">
    <source>
        <dbReference type="SAM" id="Coils"/>
    </source>
</evidence>
<comment type="caution">
    <text evidence="14">The sequence shown here is derived from an EMBL/GenBank/DDBJ whole genome shotgun (WGS) entry which is preliminary data.</text>
</comment>
<feature type="domain" description="C2H2-type" evidence="13">
    <location>
        <begin position="391"/>
        <end position="418"/>
    </location>
</feature>
<dbReference type="GO" id="GO:0000978">
    <property type="term" value="F:RNA polymerase II cis-regulatory region sequence-specific DNA binding"/>
    <property type="evidence" value="ECO:0007669"/>
    <property type="project" value="TreeGrafter"/>
</dbReference>
<evidence type="ECO:0000256" key="1">
    <source>
        <dbReference type="ARBA" id="ARBA00004123"/>
    </source>
</evidence>
<evidence type="ECO:0000256" key="3">
    <source>
        <dbReference type="ARBA" id="ARBA00022737"/>
    </source>
</evidence>
<dbReference type="GO" id="GO:0000785">
    <property type="term" value="C:chromatin"/>
    <property type="evidence" value="ECO:0007669"/>
    <property type="project" value="TreeGrafter"/>
</dbReference>
<dbReference type="SMART" id="SM00355">
    <property type="entry name" value="ZnF_C2H2"/>
    <property type="match status" value="3"/>
</dbReference>
<feature type="region of interest" description="Disordered" evidence="12">
    <location>
        <begin position="466"/>
        <end position="486"/>
    </location>
</feature>
<dbReference type="FunFam" id="3.30.160.60:FF:001289">
    <property type="entry name" value="Zinc finger protein 574"/>
    <property type="match status" value="1"/>
</dbReference>
<dbReference type="InterPro" id="IPR036236">
    <property type="entry name" value="Znf_C2H2_sf"/>
</dbReference>
<dbReference type="Pfam" id="PF13894">
    <property type="entry name" value="zf-C2H2_4"/>
    <property type="match status" value="1"/>
</dbReference>
<feature type="compositionally biased region" description="Acidic residues" evidence="12">
    <location>
        <begin position="188"/>
        <end position="197"/>
    </location>
</feature>
<keyword evidence="4 10" id="KW-0863">Zinc-finger</keyword>
<evidence type="ECO:0000256" key="7">
    <source>
        <dbReference type="ARBA" id="ARBA00023125"/>
    </source>
</evidence>
<feature type="coiled-coil region" evidence="11">
    <location>
        <begin position="34"/>
        <end position="61"/>
    </location>
</feature>
<keyword evidence="15" id="KW-1185">Reference proteome</keyword>
<evidence type="ECO:0000256" key="5">
    <source>
        <dbReference type="ARBA" id="ARBA00022833"/>
    </source>
</evidence>
<name>A0A9N7U6I4_PLEPL</name>
<evidence type="ECO:0000313" key="14">
    <source>
        <dbReference type="EMBL" id="CAB1425994.1"/>
    </source>
</evidence>
<gene>
    <name evidence="14" type="ORF">PLEPLA_LOCUS13928</name>
</gene>
<evidence type="ECO:0000313" key="15">
    <source>
        <dbReference type="Proteomes" id="UP001153269"/>
    </source>
</evidence>
<sequence length="486" mass="52479">MASYRAFHSQLTGIMETLARAAVAEICELLDGGYAGLQEALGRSQRENEALRRRLRRIESLVARSHRGAMLGCGGPEGEAGGRLLDLGAGESRSPVLEHGHKYWDAPPQTQVFGSVPSVGPWSPGERVPPTGVSSKRPRASSLQRHRRSPASEETAVDQETEDPSAAAEDTSDQDVVLIKEEEVKTDVDDDDEGEEELLNKGGPEEQPSAADDSDQGPSGMMISTSDMRFWDQTSNGTSEPPVDHRDSLSAPGSPGPAEVADSSSSDVVFDLASESDCDALSSASLRKPFLLGAGESPASLPGTSELKRGVSLISSLPYDTELDLCSSWPGQGLPSMVPVPHRPYLKADHRPTLMDKVCDLNAAGFPLTLGLGSSRLDPLDLNRYCRDRRFICSYCGKCFTSSRSLETHVRVHTGERPYSCAQCGKRFTQSGHLKTHQSVHTGERPFACEHCGKRFAGKQNLRIHQQKHHPAEQGGAAAQHPAVIR</sequence>
<feature type="region of interest" description="Disordered" evidence="12">
    <location>
        <begin position="93"/>
        <end position="263"/>
    </location>
</feature>
<feature type="compositionally biased region" description="Basic and acidic residues" evidence="12">
    <location>
        <begin position="178"/>
        <end position="187"/>
    </location>
</feature>
<feature type="compositionally biased region" description="Basic residues" evidence="12">
    <location>
        <begin position="136"/>
        <end position="149"/>
    </location>
</feature>
<keyword evidence="6" id="KW-0805">Transcription regulation</keyword>
<proteinExistence type="predicted"/>
<dbReference type="GO" id="GO:0031519">
    <property type="term" value="C:PcG protein complex"/>
    <property type="evidence" value="ECO:0007669"/>
    <property type="project" value="TreeGrafter"/>
</dbReference>
<dbReference type="FunFam" id="3.30.160.60:FF:001465">
    <property type="entry name" value="Zinc finger protein 560"/>
    <property type="match status" value="1"/>
</dbReference>
<evidence type="ECO:0000259" key="13">
    <source>
        <dbReference type="PROSITE" id="PS50157"/>
    </source>
</evidence>
<dbReference type="AlphaFoldDB" id="A0A9N7U6I4"/>
<reference evidence="14" key="1">
    <citation type="submission" date="2020-03" db="EMBL/GenBank/DDBJ databases">
        <authorList>
            <person name="Weist P."/>
        </authorList>
    </citation>
    <scope>NUCLEOTIDE SEQUENCE</scope>
</reference>
<dbReference type="Proteomes" id="UP001153269">
    <property type="component" value="Unassembled WGS sequence"/>
</dbReference>
<keyword evidence="8" id="KW-0804">Transcription</keyword>
<feature type="domain" description="C2H2-type" evidence="13">
    <location>
        <begin position="447"/>
        <end position="475"/>
    </location>
</feature>
<evidence type="ECO:0000256" key="8">
    <source>
        <dbReference type="ARBA" id="ARBA00023163"/>
    </source>
</evidence>
<protein>
    <recommendedName>
        <fullName evidence="13">C2H2-type domain-containing protein</fullName>
    </recommendedName>
</protein>
<comment type="subcellular location">
    <subcellularLocation>
        <location evidence="1">Nucleus</location>
    </subcellularLocation>
</comment>
<dbReference type="Gene3D" id="3.30.160.60">
    <property type="entry name" value="Classic Zinc Finger"/>
    <property type="match status" value="3"/>
</dbReference>
<evidence type="ECO:0000256" key="4">
    <source>
        <dbReference type="ARBA" id="ARBA00022771"/>
    </source>
</evidence>
<dbReference type="PROSITE" id="PS00028">
    <property type="entry name" value="ZINC_FINGER_C2H2_1"/>
    <property type="match status" value="3"/>
</dbReference>
<dbReference type="GO" id="GO:0005667">
    <property type="term" value="C:transcription regulator complex"/>
    <property type="evidence" value="ECO:0007669"/>
    <property type="project" value="TreeGrafter"/>
</dbReference>
<dbReference type="Pfam" id="PF00096">
    <property type="entry name" value="zf-C2H2"/>
    <property type="match status" value="2"/>
</dbReference>
<evidence type="ECO:0000256" key="9">
    <source>
        <dbReference type="ARBA" id="ARBA00023242"/>
    </source>
</evidence>